<dbReference type="PANTHER" id="PTHR28008">
    <property type="entry name" value="DOMAIN PROTEIN, PUTATIVE (AFU_ORTHOLOGUE AFUA_3G10980)-RELATED"/>
    <property type="match status" value="1"/>
</dbReference>
<keyword evidence="4" id="KW-1185">Reference proteome</keyword>
<dbReference type="AlphaFoldDB" id="A0A8J3D8H1"/>
<dbReference type="NCBIfam" id="NF037970">
    <property type="entry name" value="vanZ_1"/>
    <property type="match status" value="1"/>
</dbReference>
<dbReference type="EMBL" id="BMXF01000001">
    <property type="protein sequence ID" value="GHB65335.1"/>
    <property type="molecule type" value="Genomic_DNA"/>
</dbReference>
<organism evidence="3 4">
    <name type="scientific">Persicitalea jodogahamensis</name>
    <dbReference type="NCBI Taxonomy" id="402147"/>
    <lineage>
        <taxon>Bacteria</taxon>
        <taxon>Pseudomonadati</taxon>
        <taxon>Bacteroidota</taxon>
        <taxon>Cytophagia</taxon>
        <taxon>Cytophagales</taxon>
        <taxon>Spirosomataceae</taxon>
        <taxon>Persicitalea</taxon>
    </lineage>
</organism>
<comment type="caution">
    <text evidence="3">The sequence shown here is derived from an EMBL/GenBank/DDBJ whole genome shotgun (WGS) entry which is preliminary data.</text>
</comment>
<evidence type="ECO:0000256" key="1">
    <source>
        <dbReference type="SAM" id="Phobius"/>
    </source>
</evidence>
<keyword evidence="1" id="KW-0812">Transmembrane</keyword>
<proteinExistence type="predicted"/>
<evidence type="ECO:0000313" key="4">
    <source>
        <dbReference type="Proteomes" id="UP000598271"/>
    </source>
</evidence>
<feature type="transmembrane region" description="Helical" evidence="1">
    <location>
        <begin position="66"/>
        <end position="85"/>
    </location>
</feature>
<reference evidence="3 4" key="1">
    <citation type="journal article" date="2014" name="Int. J. Syst. Evol. Microbiol.">
        <title>Complete genome sequence of Corynebacterium casei LMG S-19264T (=DSM 44701T), isolated from a smear-ripened cheese.</title>
        <authorList>
            <consortium name="US DOE Joint Genome Institute (JGI-PGF)"/>
            <person name="Walter F."/>
            <person name="Albersmeier A."/>
            <person name="Kalinowski J."/>
            <person name="Ruckert C."/>
        </authorList>
    </citation>
    <scope>NUCLEOTIDE SEQUENCE [LARGE SCALE GENOMIC DNA]</scope>
    <source>
        <strain evidence="3 4">KCTC 12866</strain>
    </source>
</reference>
<dbReference type="Proteomes" id="UP000598271">
    <property type="component" value="Unassembled WGS sequence"/>
</dbReference>
<accession>A0A8J3D8H1</accession>
<keyword evidence="1" id="KW-1133">Transmembrane helix</keyword>
<dbReference type="Pfam" id="PF04892">
    <property type="entry name" value="VanZ"/>
    <property type="match status" value="1"/>
</dbReference>
<evidence type="ECO:0000259" key="2">
    <source>
        <dbReference type="Pfam" id="PF04892"/>
    </source>
</evidence>
<dbReference type="RefSeq" id="WP_189564089.1">
    <property type="nucleotide sequence ID" value="NZ_BMXF01000001.1"/>
</dbReference>
<sequence length="118" mass="13631">MKSLLHYLSKHQWPALLWTALIVLACSWPGKDLPESPVVGFDKIVHIGMFLGWTVLWLLYYPQKKVLIVFLGIAFGIFMEFYQQWLPFDRTFDWWDAAADGLGALLGLVSFVLYPKKP</sequence>
<feature type="domain" description="VanZ-like" evidence="2">
    <location>
        <begin position="35"/>
        <end position="113"/>
    </location>
</feature>
<keyword evidence="1" id="KW-0472">Membrane</keyword>
<dbReference type="InterPro" id="IPR006976">
    <property type="entry name" value="VanZ-like"/>
</dbReference>
<protein>
    <recommendedName>
        <fullName evidence="2">VanZ-like domain-containing protein</fullName>
    </recommendedName>
</protein>
<evidence type="ECO:0000313" key="3">
    <source>
        <dbReference type="EMBL" id="GHB65335.1"/>
    </source>
</evidence>
<dbReference type="PROSITE" id="PS51257">
    <property type="entry name" value="PROKAR_LIPOPROTEIN"/>
    <property type="match status" value="1"/>
</dbReference>
<feature type="transmembrane region" description="Helical" evidence="1">
    <location>
        <begin position="97"/>
        <end position="114"/>
    </location>
</feature>
<gene>
    <name evidence="3" type="ORF">GCM10007390_19280</name>
</gene>
<feature type="transmembrane region" description="Helical" evidence="1">
    <location>
        <begin position="44"/>
        <end position="61"/>
    </location>
</feature>
<dbReference type="PANTHER" id="PTHR28008:SF1">
    <property type="entry name" value="DOMAIN PROTEIN, PUTATIVE (AFU_ORTHOLOGUE AFUA_3G10980)-RELATED"/>
    <property type="match status" value="1"/>
</dbReference>
<name>A0A8J3D8H1_9BACT</name>